<protein>
    <submittedName>
        <fullName evidence="11">Sulfatase-like hydrolase/transferase</fullName>
    </submittedName>
</protein>
<dbReference type="InterPro" id="IPR000917">
    <property type="entry name" value="Sulfatase_N"/>
</dbReference>
<comment type="subcellular location">
    <subcellularLocation>
        <location evidence="1">Cell membrane</location>
        <topology evidence="1">Multi-pass membrane protein</topology>
    </subcellularLocation>
</comment>
<dbReference type="SUPFAM" id="SSF53649">
    <property type="entry name" value="Alkaline phosphatase-like"/>
    <property type="match status" value="1"/>
</dbReference>
<feature type="transmembrane region" description="Helical" evidence="9">
    <location>
        <begin position="154"/>
        <end position="171"/>
    </location>
</feature>
<keyword evidence="6 9" id="KW-1133">Transmembrane helix</keyword>
<dbReference type="CDD" id="cd16015">
    <property type="entry name" value="LTA_synthase"/>
    <property type="match status" value="1"/>
</dbReference>
<feature type="transmembrane region" description="Helical" evidence="9">
    <location>
        <begin position="12"/>
        <end position="33"/>
    </location>
</feature>
<comment type="caution">
    <text evidence="11">The sequence shown here is derived from an EMBL/GenBank/DDBJ whole genome shotgun (WGS) entry which is preliminary data.</text>
</comment>
<evidence type="ECO:0000256" key="6">
    <source>
        <dbReference type="ARBA" id="ARBA00022989"/>
    </source>
</evidence>
<evidence type="ECO:0000256" key="3">
    <source>
        <dbReference type="ARBA" id="ARBA00009983"/>
    </source>
</evidence>
<dbReference type="Gene3D" id="3.40.720.10">
    <property type="entry name" value="Alkaline Phosphatase, subunit A"/>
    <property type="match status" value="1"/>
</dbReference>
<comment type="pathway">
    <text evidence="2">Cell wall biogenesis; lipoteichoic acid biosynthesis.</text>
</comment>
<dbReference type="Gene3D" id="3.30.1120.170">
    <property type="match status" value="1"/>
</dbReference>
<dbReference type="Pfam" id="PF00884">
    <property type="entry name" value="Sulfatase"/>
    <property type="match status" value="1"/>
</dbReference>
<accession>A0ABX1YDX9</accession>
<dbReference type="RefSeq" id="WP_171716201.1">
    <property type="nucleotide sequence ID" value="NZ_WHOB01000016.1"/>
</dbReference>
<name>A0ABX1YDX9_9BACL</name>
<feature type="domain" description="Sulfatase N-terminal" evidence="10">
    <location>
        <begin position="236"/>
        <end position="529"/>
    </location>
</feature>
<evidence type="ECO:0000313" key="12">
    <source>
        <dbReference type="Proteomes" id="UP000596857"/>
    </source>
</evidence>
<dbReference type="PANTHER" id="PTHR47371">
    <property type="entry name" value="LIPOTEICHOIC ACID SYNTHASE"/>
    <property type="match status" value="1"/>
</dbReference>
<feature type="transmembrane region" description="Helical" evidence="9">
    <location>
        <begin position="67"/>
        <end position="85"/>
    </location>
</feature>
<dbReference type="Proteomes" id="UP000596857">
    <property type="component" value="Unassembled WGS sequence"/>
</dbReference>
<proteinExistence type="inferred from homology"/>
<evidence type="ECO:0000256" key="7">
    <source>
        <dbReference type="ARBA" id="ARBA00023136"/>
    </source>
</evidence>
<dbReference type="EMBL" id="WHOB01000016">
    <property type="protein sequence ID" value="NOU78080.1"/>
    <property type="molecule type" value="Genomic_DNA"/>
</dbReference>
<evidence type="ECO:0000256" key="9">
    <source>
        <dbReference type="SAM" id="Phobius"/>
    </source>
</evidence>
<evidence type="ECO:0000256" key="5">
    <source>
        <dbReference type="ARBA" id="ARBA00022692"/>
    </source>
</evidence>
<sequence length="626" mass="71178">MPFKESRSLSKRSILFFSLIMLVKSYFAWYYLFEDGPTWTTWLKEIPFVLLLFCLIEWFATKRKIAIYMLVNLLITVLFFSLIVYHNHFGIIATSQVFGQVKQVGAVKKSIFAVVHPQYMLIFVDIIIISLVMLRRKKALAWKHSMSRPSNRKAVAALFCVSLVMCMMNIFPNKASMNENVKAEQMGILNYEAYALLGEPEEEPINQAEISQAGIDKTKGIQTLANPVMYGAAKGKNLIILQMESFQNFLINLSVDGTEITPNLNKLAAESYYFPRFFQQVGQGNTSDAEFIVNTSFYVPPDGPATEMYAPKDLPSLPKLLQAQGYDTATFHTNEVDFWNRGELYDALGFNRYYDKAYFGEDDTVFYGSSDEVLYNKTSSELARMDQNEQPFYSHVISMSSHNPFTIPESKYKMTLPERYEGTLVGDYIRAENYADYALGQFMDELKSSGVWDNSVVVLYGDHRGLPIFSLKDDDKVLMEEILGHEYNERDLINIPLIISATGITSPSVKEQLGGQVDILPTVANLLGVPLDYHIHFGQDLLNQTHYNLLPQRYYLPTGSFVNNEELFLSGSGFEDGQHYTLSGDGTELLQSTEDEFTRALELLRMSDSYVTQLPDREVKDESSSD</sequence>
<evidence type="ECO:0000256" key="8">
    <source>
        <dbReference type="PIRNR" id="PIRNR005091"/>
    </source>
</evidence>
<evidence type="ECO:0000256" key="4">
    <source>
        <dbReference type="ARBA" id="ARBA00022475"/>
    </source>
</evidence>
<evidence type="ECO:0000256" key="2">
    <source>
        <dbReference type="ARBA" id="ARBA00004936"/>
    </source>
</evidence>
<evidence type="ECO:0000313" key="11">
    <source>
        <dbReference type="EMBL" id="NOU78080.1"/>
    </source>
</evidence>
<evidence type="ECO:0000256" key="1">
    <source>
        <dbReference type="ARBA" id="ARBA00004651"/>
    </source>
</evidence>
<keyword evidence="7 8" id="KW-0472">Membrane</keyword>
<gene>
    <name evidence="11" type="ORF">GC101_04220</name>
</gene>
<comment type="similarity">
    <text evidence="3 8">Belongs to the LTA synthase family.</text>
</comment>
<dbReference type="InterPro" id="IPR017850">
    <property type="entry name" value="Alkaline_phosphatase_core_sf"/>
</dbReference>
<dbReference type="PANTHER" id="PTHR47371:SF3">
    <property type="entry name" value="PHOSPHOGLYCEROL TRANSFERASE I"/>
    <property type="match status" value="1"/>
</dbReference>
<dbReference type="InterPro" id="IPR050448">
    <property type="entry name" value="OpgB/LTA_synthase_biosynth"/>
</dbReference>
<keyword evidence="5 9" id="KW-0812">Transmembrane</keyword>
<keyword evidence="4 8" id="KW-1003">Cell membrane</keyword>
<organism evidence="11 12">
    <name type="scientific">Paenibacillus phytohabitans</name>
    <dbReference type="NCBI Taxonomy" id="2654978"/>
    <lineage>
        <taxon>Bacteria</taxon>
        <taxon>Bacillati</taxon>
        <taxon>Bacillota</taxon>
        <taxon>Bacilli</taxon>
        <taxon>Bacillales</taxon>
        <taxon>Paenibacillaceae</taxon>
        <taxon>Paenibacillus</taxon>
    </lineage>
</organism>
<evidence type="ECO:0000259" key="10">
    <source>
        <dbReference type="Pfam" id="PF00884"/>
    </source>
</evidence>
<dbReference type="InterPro" id="IPR012160">
    <property type="entry name" value="LtaS-like"/>
</dbReference>
<feature type="transmembrane region" description="Helical" evidence="9">
    <location>
        <begin position="111"/>
        <end position="134"/>
    </location>
</feature>
<reference evidence="11 12" key="1">
    <citation type="submission" date="2019-10" db="EMBL/GenBank/DDBJ databases">
        <title>Description of Paenibacillus terricola sp. nov.</title>
        <authorList>
            <person name="Carlier A."/>
            <person name="Qi S."/>
        </authorList>
    </citation>
    <scope>NUCLEOTIDE SEQUENCE [LARGE SCALE GENOMIC DNA]</scope>
    <source>
        <strain evidence="11 12">LMG 31459</strain>
    </source>
</reference>
<keyword evidence="12" id="KW-1185">Reference proteome</keyword>
<feature type="transmembrane region" description="Helical" evidence="9">
    <location>
        <begin position="39"/>
        <end position="60"/>
    </location>
</feature>
<dbReference type="PIRSF" id="PIRSF005091">
    <property type="entry name" value="Mmb_sulf_HI1246"/>
    <property type="match status" value="1"/>
</dbReference>